<dbReference type="Gene3D" id="1.25.40.10">
    <property type="entry name" value="Tetratricopeptide repeat domain"/>
    <property type="match status" value="1"/>
</dbReference>
<dbReference type="AlphaFoldDB" id="A0A7Y2H2J3"/>
<accession>A0A7Y2H2J3</accession>
<proteinExistence type="predicted"/>
<dbReference type="Pfam" id="PF13174">
    <property type="entry name" value="TPR_6"/>
    <property type="match status" value="1"/>
</dbReference>
<gene>
    <name evidence="1" type="ORF">HKN21_10395</name>
</gene>
<name>A0A7Y2H2J3_UNCEI</name>
<comment type="caution">
    <text evidence="1">The sequence shown here is derived from an EMBL/GenBank/DDBJ whole genome shotgun (WGS) entry which is preliminary data.</text>
</comment>
<dbReference type="InterPro" id="IPR011990">
    <property type="entry name" value="TPR-like_helical_dom_sf"/>
</dbReference>
<evidence type="ECO:0000313" key="2">
    <source>
        <dbReference type="Proteomes" id="UP000547674"/>
    </source>
</evidence>
<organism evidence="1 2">
    <name type="scientific">Eiseniibacteriota bacterium</name>
    <dbReference type="NCBI Taxonomy" id="2212470"/>
    <lineage>
        <taxon>Bacteria</taxon>
        <taxon>Candidatus Eiseniibacteriota</taxon>
    </lineage>
</organism>
<sequence>VELNSEDVDALETLALGLLRANEVEEAGRVVLRMENLEGAAGRVSHLKGTMALQAGNMEAAHKHMEEAFAFEPENGDIALSYARVLLQRRDPKAKQVVAVAAERLPRRWDAQYMAGRLALSDGEVDTAVKHLRRARVDNPDFVDTYLQLARAYELNSEPAKSERCLRDLIDRFPSLPEGYLALAELFRSRGDTESAVAIQNQMPK</sequence>
<dbReference type="Proteomes" id="UP000547674">
    <property type="component" value="Unassembled WGS sequence"/>
</dbReference>
<protein>
    <submittedName>
        <fullName evidence="1">Tetratricopeptide repeat protein</fullName>
    </submittedName>
</protein>
<evidence type="ECO:0000313" key="1">
    <source>
        <dbReference type="EMBL" id="NNF07159.1"/>
    </source>
</evidence>
<dbReference type="Pfam" id="PF13428">
    <property type="entry name" value="TPR_14"/>
    <property type="match status" value="1"/>
</dbReference>
<dbReference type="Pfam" id="PF14559">
    <property type="entry name" value="TPR_19"/>
    <property type="match status" value="1"/>
</dbReference>
<feature type="non-terminal residue" evidence="1">
    <location>
        <position position="1"/>
    </location>
</feature>
<reference evidence="1 2" key="1">
    <citation type="submission" date="2020-03" db="EMBL/GenBank/DDBJ databases">
        <title>Metabolic flexibility allows generalist bacteria to become dominant in a frequently disturbed ecosystem.</title>
        <authorList>
            <person name="Chen Y.-J."/>
            <person name="Leung P.M."/>
            <person name="Bay S.K."/>
            <person name="Hugenholtz P."/>
            <person name="Kessler A.J."/>
            <person name="Shelley G."/>
            <person name="Waite D.W."/>
            <person name="Cook P.L."/>
            <person name="Greening C."/>
        </authorList>
    </citation>
    <scope>NUCLEOTIDE SEQUENCE [LARGE SCALE GENOMIC DNA]</scope>
    <source>
        <strain evidence="1">SS_bin_28</strain>
    </source>
</reference>
<dbReference type="InterPro" id="IPR019734">
    <property type="entry name" value="TPR_rpt"/>
</dbReference>
<dbReference type="EMBL" id="JABDJR010000418">
    <property type="protein sequence ID" value="NNF07159.1"/>
    <property type="molecule type" value="Genomic_DNA"/>
</dbReference>
<dbReference type="SUPFAM" id="SSF48452">
    <property type="entry name" value="TPR-like"/>
    <property type="match status" value="1"/>
</dbReference>